<keyword evidence="1" id="KW-0677">Repeat</keyword>
<dbReference type="RefSeq" id="XP_006819069.1">
    <property type="nucleotide sequence ID" value="XM_006819006.1"/>
</dbReference>
<accession>A0ABM0MGC8</accession>
<evidence type="ECO:0000256" key="2">
    <source>
        <dbReference type="ARBA" id="ARBA00022803"/>
    </source>
</evidence>
<proteinExistence type="predicted"/>
<evidence type="ECO:0000256" key="1">
    <source>
        <dbReference type="ARBA" id="ARBA00022737"/>
    </source>
</evidence>
<keyword evidence="2" id="KW-0802">TPR repeat</keyword>
<sequence length="141" mass="15949">MKVGYLETKMMDSPEPVPELVGLSIEDEDRMVEPPMVRLKNGIDLNELKRADGEGAEFEISTDETPHEIEQFDSAEMFKQLNYDCTNEFDDDSDDDTVTPFERIARDMKELTVDKGVLKKMIKGGMGEFIPPGSHCKGEEI</sequence>
<name>A0ABM0MGC8_SACKO</name>
<dbReference type="PANTHER" id="PTHR46674">
    <property type="entry name" value="INACTIVE PEPTIDYL-PROLYL CIS-TRANS ISOMERASE FKBP6"/>
    <property type="match status" value="1"/>
</dbReference>
<gene>
    <name evidence="4" type="primary">LOC102801946</name>
</gene>
<reference evidence="4" key="1">
    <citation type="submission" date="2025-08" db="UniProtKB">
        <authorList>
            <consortium name="RefSeq"/>
        </authorList>
    </citation>
    <scope>IDENTIFICATION</scope>
    <source>
        <tissue evidence="4">Testes</tissue>
    </source>
</reference>
<protein>
    <submittedName>
        <fullName evidence="4">Uncharacterized protein LOC102801946</fullName>
    </submittedName>
</protein>
<evidence type="ECO:0000313" key="4">
    <source>
        <dbReference type="RefSeq" id="XP_006819069.1"/>
    </source>
</evidence>
<dbReference type="InterPro" id="IPR042282">
    <property type="entry name" value="FKBP6/shu"/>
</dbReference>
<dbReference type="GeneID" id="102801946"/>
<dbReference type="Proteomes" id="UP000694865">
    <property type="component" value="Unplaced"/>
</dbReference>
<keyword evidence="3" id="KW-1185">Reference proteome</keyword>
<organism evidence="3 4">
    <name type="scientific">Saccoglossus kowalevskii</name>
    <name type="common">Acorn worm</name>
    <dbReference type="NCBI Taxonomy" id="10224"/>
    <lineage>
        <taxon>Eukaryota</taxon>
        <taxon>Metazoa</taxon>
        <taxon>Hemichordata</taxon>
        <taxon>Enteropneusta</taxon>
        <taxon>Harrimaniidae</taxon>
        <taxon>Saccoglossus</taxon>
    </lineage>
</organism>
<evidence type="ECO:0000313" key="3">
    <source>
        <dbReference type="Proteomes" id="UP000694865"/>
    </source>
</evidence>
<dbReference type="PANTHER" id="PTHR46674:SF1">
    <property type="entry name" value="INACTIVE PEPTIDYL-PROLYL CIS-TRANS ISOMERASE FKBP6"/>
    <property type="match status" value="1"/>
</dbReference>